<dbReference type="PIRSF" id="PIRSF019455">
    <property type="entry name" value="CopR_AtkY"/>
    <property type="match status" value="1"/>
</dbReference>
<keyword evidence="6" id="KW-1185">Reference proteome</keyword>
<dbReference type="SUPFAM" id="SSF46785">
    <property type="entry name" value="Winged helix' DNA-binding domain"/>
    <property type="match status" value="1"/>
</dbReference>
<accession>A0ABP8L809</accession>
<dbReference type="Proteomes" id="UP001500552">
    <property type="component" value="Unassembled WGS sequence"/>
</dbReference>
<dbReference type="InterPro" id="IPR005650">
    <property type="entry name" value="BlaI_family"/>
</dbReference>
<evidence type="ECO:0000313" key="5">
    <source>
        <dbReference type="EMBL" id="GAA4424552.1"/>
    </source>
</evidence>
<dbReference type="RefSeq" id="WP_345156522.1">
    <property type="nucleotide sequence ID" value="NZ_BAABHC010000002.1"/>
</dbReference>
<keyword evidence="4" id="KW-0804">Transcription</keyword>
<keyword evidence="3" id="KW-0238">DNA-binding</keyword>
<comment type="caution">
    <text evidence="5">The sequence shown here is derived from an EMBL/GenBank/DDBJ whole genome shotgun (WGS) entry which is preliminary data.</text>
</comment>
<keyword evidence="2" id="KW-0805">Transcription regulation</keyword>
<evidence type="ECO:0000256" key="2">
    <source>
        <dbReference type="ARBA" id="ARBA00023015"/>
    </source>
</evidence>
<evidence type="ECO:0000256" key="3">
    <source>
        <dbReference type="ARBA" id="ARBA00023125"/>
    </source>
</evidence>
<dbReference type="EMBL" id="BAABHC010000002">
    <property type="protein sequence ID" value="GAA4424552.1"/>
    <property type="molecule type" value="Genomic_DNA"/>
</dbReference>
<reference evidence="6" key="1">
    <citation type="journal article" date="2019" name="Int. J. Syst. Evol. Microbiol.">
        <title>The Global Catalogue of Microorganisms (GCM) 10K type strain sequencing project: providing services to taxonomists for standard genome sequencing and annotation.</title>
        <authorList>
            <consortium name="The Broad Institute Genomics Platform"/>
            <consortium name="The Broad Institute Genome Sequencing Center for Infectious Disease"/>
            <person name="Wu L."/>
            <person name="Ma J."/>
        </authorList>
    </citation>
    <scope>NUCLEOTIDE SEQUENCE [LARGE SCALE GENOMIC DNA]</scope>
    <source>
        <strain evidence="6">JCM 17926</strain>
    </source>
</reference>
<dbReference type="Pfam" id="PF03965">
    <property type="entry name" value="Penicillinase_R"/>
    <property type="match status" value="1"/>
</dbReference>
<dbReference type="Gene3D" id="1.10.4040.10">
    <property type="entry name" value="Penicillinase repressor domain"/>
    <property type="match status" value="1"/>
</dbReference>
<dbReference type="InterPro" id="IPR036388">
    <property type="entry name" value="WH-like_DNA-bd_sf"/>
</dbReference>
<proteinExistence type="inferred from homology"/>
<evidence type="ECO:0000256" key="4">
    <source>
        <dbReference type="ARBA" id="ARBA00023163"/>
    </source>
</evidence>
<dbReference type="InterPro" id="IPR036390">
    <property type="entry name" value="WH_DNA-bd_sf"/>
</dbReference>
<evidence type="ECO:0000256" key="1">
    <source>
        <dbReference type="ARBA" id="ARBA00011046"/>
    </source>
</evidence>
<gene>
    <name evidence="5" type="ORF">GCM10023188_04500</name>
</gene>
<protein>
    <submittedName>
        <fullName evidence="5">BlaI/MecI/CopY family transcriptional regulator</fullName>
    </submittedName>
</protein>
<sequence length="121" mass="14065">MQKLGKREEQIMQIIWRLGKAFIKEVIDELPEPKPHYNTVATMVKILTEKGFLSAEKLGNSFRYTPLVQLADYRKQDVANIKRKYFGNSFSRMITHFAKEEKLSDAELDEIISIIQSQKSS</sequence>
<name>A0ABP8L809_9BACT</name>
<organism evidence="5 6">
    <name type="scientific">Pontibacter saemangeumensis</name>
    <dbReference type="NCBI Taxonomy" id="1084525"/>
    <lineage>
        <taxon>Bacteria</taxon>
        <taxon>Pseudomonadati</taxon>
        <taxon>Bacteroidota</taxon>
        <taxon>Cytophagia</taxon>
        <taxon>Cytophagales</taxon>
        <taxon>Hymenobacteraceae</taxon>
        <taxon>Pontibacter</taxon>
    </lineage>
</organism>
<evidence type="ECO:0000313" key="6">
    <source>
        <dbReference type="Proteomes" id="UP001500552"/>
    </source>
</evidence>
<dbReference type="Gene3D" id="1.10.10.10">
    <property type="entry name" value="Winged helix-like DNA-binding domain superfamily/Winged helix DNA-binding domain"/>
    <property type="match status" value="1"/>
</dbReference>
<comment type="similarity">
    <text evidence="1">Belongs to the BlaI transcriptional regulatory family.</text>
</comment>